<dbReference type="SUPFAM" id="SSF52980">
    <property type="entry name" value="Restriction endonuclease-like"/>
    <property type="match status" value="1"/>
</dbReference>
<feature type="coiled-coil region" evidence="1">
    <location>
        <begin position="56"/>
        <end position="104"/>
    </location>
</feature>
<dbReference type="STRING" id="999630.TUZN_2217"/>
<name>F2L656_THEU7</name>
<evidence type="ECO:0000313" key="2">
    <source>
        <dbReference type="EMBL" id="AEA13672.1"/>
    </source>
</evidence>
<reference evidence="2 3" key="1">
    <citation type="journal article" date="2011" name="J. Bacteriol.">
        <title>Complete genome sequence of the thermoacidophilic crenarchaeon Thermoproteus uzoniensis 768-20.</title>
        <authorList>
            <person name="Mardanov A.V."/>
            <person name="Gumerov V.M."/>
            <person name="Beletsky A.V."/>
            <person name="Prokofeva M.I."/>
            <person name="Bonch-Osmolovskaya E.A."/>
            <person name="Ravin N.V."/>
            <person name="Skryabin K.G."/>
        </authorList>
    </citation>
    <scope>NUCLEOTIDE SEQUENCE [LARGE SCALE GENOMIC DNA]</scope>
    <source>
        <strain evidence="2 3">768-20</strain>
    </source>
</reference>
<dbReference type="GeneID" id="10361725"/>
<reference key="2">
    <citation type="submission" date="2011-03" db="EMBL/GenBank/DDBJ databases">
        <title>Complete genome sequence of the thermoacidophilic crenarchaeon Thermoproteus uzoniensis 768-20.</title>
        <authorList>
            <person name="Mardanov A.V."/>
            <person name="Gumerov V.M."/>
            <person name="Beletsky A.V."/>
            <person name="Prokofeva M.I."/>
            <person name="Bonch-Osmolovskaya E.A."/>
            <person name="Ravin N.V."/>
            <person name="Skryabin K.G."/>
        </authorList>
    </citation>
    <scope>NUCLEOTIDE SEQUENCE</scope>
    <source>
        <strain>768-20</strain>
    </source>
</reference>
<dbReference type="OrthoDB" id="29204at2157"/>
<evidence type="ECO:0008006" key="4">
    <source>
        <dbReference type="Google" id="ProtNLM"/>
    </source>
</evidence>
<accession>F2L656</accession>
<dbReference type="PANTHER" id="PTHR34314">
    <property type="entry name" value="CRENARCHAEAL PROTEIN, PUTATIVE-RELATED"/>
    <property type="match status" value="1"/>
</dbReference>
<dbReference type="KEGG" id="tuz:TUZN_2217"/>
<dbReference type="PANTHER" id="PTHR34314:SF6">
    <property type="entry name" value="DUF3782 DOMAIN-CONTAINING PROTEIN"/>
    <property type="match status" value="1"/>
</dbReference>
<dbReference type="InterPro" id="IPR011335">
    <property type="entry name" value="Restrct_endonuc-II-like"/>
</dbReference>
<organism evidence="2 3">
    <name type="scientific">Thermoproteus uzoniensis (strain 768-20)</name>
    <dbReference type="NCBI Taxonomy" id="999630"/>
    <lineage>
        <taxon>Archaea</taxon>
        <taxon>Thermoproteota</taxon>
        <taxon>Thermoprotei</taxon>
        <taxon>Thermoproteales</taxon>
        <taxon>Thermoproteaceae</taxon>
        <taxon>Thermoproteus</taxon>
    </lineage>
</organism>
<dbReference type="RefSeq" id="WP_013681007.1">
    <property type="nucleotide sequence ID" value="NC_015315.1"/>
</dbReference>
<dbReference type="AlphaFoldDB" id="F2L656"/>
<dbReference type="Proteomes" id="UP000008138">
    <property type="component" value="Chromosome"/>
</dbReference>
<keyword evidence="3" id="KW-1185">Reference proteome</keyword>
<dbReference type="eggNOG" id="arCOG01423">
    <property type="taxonomic scope" value="Archaea"/>
</dbReference>
<gene>
    <name evidence="2" type="ordered locus">TUZN_2217</name>
</gene>
<keyword evidence="1" id="KW-0175">Coiled coil</keyword>
<dbReference type="EMBL" id="CP002590">
    <property type="protein sequence ID" value="AEA13672.1"/>
    <property type="molecule type" value="Genomic_DNA"/>
</dbReference>
<sequence>MGLKEEFLRLLREDEEFRLAVAGLLGLDEILKELRRLREDFTTFVKAEEERWRENEKRWEENWRRWEENNKRWEENWKRWEENERRWEENNRRWEENWKRWEENERRWREWFETWKKFLDDYLAFKEDTTRRLSRLEEGLGAVTEALFSRYVWEDLSADIRAAGELVVRRVRNADFDGVDVDLLVETDKRIFVVEVKVRPRIEDVGALLAKAEVVAGKTNKPVVPVLTGALVGREVEAYARGKGVLVYVY</sequence>
<protein>
    <recommendedName>
        <fullName evidence="4">PaREP7</fullName>
    </recommendedName>
</protein>
<evidence type="ECO:0000313" key="3">
    <source>
        <dbReference type="Proteomes" id="UP000008138"/>
    </source>
</evidence>
<dbReference type="HOGENOM" id="CLU_064028_2_1_2"/>
<proteinExistence type="predicted"/>
<evidence type="ECO:0000256" key="1">
    <source>
        <dbReference type="SAM" id="Coils"/>
    </source>
</evidence>